<feature type="transmembrane region" description="Helical" evidence="1">
    <location>
        <begin position="5"/>
        <end position="23"/>
    </location>
</feature>
<feature type="transmembrane region" description="Helical" evidence="1">
    <location>
        <begin position="222"/>
        <end position="240"/>
    </location>
</feature>
<name>A0A7G2D6R5_9EURY</name>
<proteinExistence type="predicted"/>
<dbReference type="EMBL" id="LR881183">
    <property type="protein sequence ID" value="CAD5243313.1"/>
    <property type="molecule type" value="Genomic_DNA"/>
</dbReference>
<keyword evidence="1" id="KW-1133">Transmembrane helix</keyword>
<accession>A0A7G2D6R5</accession>
<feature type="transmembrane region" description="Helical" evidence="1">
    <location>
        <begin position="126"/>
        <end position="142"/>
    </location>
</feature>
<feature type="transmembrane region" description="Helical" evidence="1">
    <location>
        <begin position="96"/>
        <end position="117"/>
    </location>
</feature>
<dbReference type="AlphaFoldDB" id="A0A7G2D6R5"/>
<evidence type="ECO:0000256" key="1">
    <source>
        <dbReference type="SAM" id="Phobius"/>
    </source>
</evidence>
<feature type="transmembrane region" description="Helical" evidence="1">
    <location>
        <begin position="177"/>
        <end position="210"/>
    </location>
</feature>
<keyword evidence="1" id="KW-0472">Membrane</keyword>
<gene>
    <name evidence="2" type="ORF">TIRI35C_0159</name>
</gene>
<dbReference type="KEGG" id="tcq:TIRI35C_0159"/>
<keyword evidence="1" id="KW-0812">Transmembrane</keyword>
<feature type="transmembrane region" description="Helical" evidence="1">
    <location>
        <begin position="29"/>
        <end position="51"/>
    </location>
</feature>
<feature type="transmembrane region" description="Helical" evidence="1">
    <location>
        <begin position="414"/>
        <end position="434"/>
    </location>
</feature>
<feature type="transmembrane region" description="Helical" evidence="1">
    <location>
        <begin position="381"/>
        <end position="402"/>
    </location>
</feature>
<keyword evidence="3" id="KW-1185">Reference proteome</keyword>
<protein>
    <submittedName>
        <fullName evidence="2">Uncharacterized protein</fullName>
    </submittedName>
</protein>
<feature type="transmembrane region" description="Helical" evidence="1">
    <location>
        <begin position="272"/>
        <end position="292"/>
    </location>
</feature>
<dbReference type="Proteomes" id="UP000516304">
    <property type="component" value="Chromosome TIRI35C"/>
</dbReference>
<feature type="transmembrane region" description="Helical" evidence="1">
    <location>
        <begin position="72"/>
        <end position="90"/>
    </location>
</feature>
<evidence type="ECO:0000313" key="2">
    <source>
        <dbReference type="EMBL" id="CAD5243313.1"/>
    </source>
</evidence>
<reference evidence="2 3" key="1">
    <citation type="submission" date="2020-09" db="EMBL/GenBank/DDBJ databases">
        <authorList>
            <person name="Courtine D."/>
        </authorList>
    </citation>
    <scope>NUCLEOTIDE SEQUENCE [LARGE SCALE GENOMIC DNA]</scope>
    <source>
        <strain evidence="2 3">IRI35c</strain>
    </source>
</reference>
<feature type="transmembrane region" description="Helical" evidence="1">
    <location>
        <begin position="313"/>
        <end position="335"/>
    </location>
</feature>
<evidence type="ECO:0000313" key="3">
    <source>
        <dbReference type="Proteomes" id="UP000516304"/>
    </source>
</evidence>
<sequence length="753" mass="84580">MEVAVLTFVFILGVVSVILWGKLGWVGRLLLLTFLAFVLGCSIRCGFGRYFTAFDESYYMSLMGDVYFYRKWPFSGFVLPFLLMGIFHTLRLEPLQLVIAFSLAVFVVYVPVVYWFYRRVGISREVSILSTLVLFLSSYYIWSGLEVRPQQLGLLWGLLVTAYYLGSHREIRDADFVVLPLLFVFMALIHILSFVFFSVLLMLYTVYILLSGDLSDGLWRRNFLLASLSSLAGLLTILWFPPYGRMVGAVIWIVENMRLVSALHLSQGLFKLLAVGGYLLTVAFVWLVVSFLRQRRGSLVRAWGFLVGMVNRFFVPILLLAALAWGVAVYLQFLLNSAVYSAVYRGSLLAFVFFQLGNIFFGFMLVYSLLDRIRSGKLQTLEILAVLWMLIGGAMLAISFIMPKTAGGWGFSNWLVRVLQYFPVFGAPLVARIIHEDLRHLLGELDSFSAKFSGIGLTILLASLIFISVMNVARPSAFYTYDAVITDEILDVSLYHLKNDGIVAWGDASDFRSFVLLNFFRAVSPETKTTTWDSGYPYLVLSSDDFRVYRSWYSTSTLGSLTGRSFFSLRTSGSDSPDREAETRYSVQILRGVYSLSLMNDAECSYLLDSDTPLILIGAGSNDCTALLERSGSLPVSIGPEGVSTPTHSYPLPEAPENWWNVREGYFVIQAVENLQGTPILAIVGTNVDSTIAGVWYFVNEVYPRIRGDYSDVHYIVGLWKEADDDVWPGLKFDSSDGNGFSPGDRITIIEKG</sequence>
<feature type="transmembrane region" description="Helical" evidence="1">
    <location>
        <begin position="455"/>
        <end position="473"/>
    </location>
</feature>
<organism evidence="2 3">
    <name type="scientific">Thermococcus camini</name>
    <dbReference type="NCBI Taxonomy" id="2016373"/>
    <lineage>
        <taxon>Archaea</taxon>
        <taxon>Methanobacteriati</taxon>
        <taxon>Methanobacteriota</taxon>
        <taxon>Thermococci</taxon>
        <taxon>Thermococcales</taxon>
        <taxon>Thermococcaceae</taxon>
        <taxon>Thermococcus</taxon>
    </lineage>
</organism>
<feature type="transmembrane region" description="Helical" evidence="1">
    <location>
        <begin position="347"/>
        <end position="369"/>
    </location>
</feature>